<evidence type="ECO:0000313" key="2">
    <source>
        <dbReference type="Proteomes" id="UP000779574"/>
    </source>
</evidence>
<gene>
    <name evidence="1" type="ORF">KCU76_g6925</name>
</gene>
<comment type="caution">
    <text evidence="1">The sequence shown here is derived from an EMBL/GenBank/DDBJ whole genome shotgun (WGS) entry which is preliminary data.</text>
</comment>
<protein>
    <submittedName>
        <fullName evidence="1">Uncharacterized protein</fullName>
    </submittedName>
</protein>
<dbReference type="OrthoDB" id="3843538at2759"/>
<evidence type="ECO:0000313" key="1">
    <source>
        <dbReference type="EMBL" id="KAG9692162.1"/>
    </source>
</evidence>
<sequence>MSTTTVSKVVTLINDSTLTSLSERIEATQTLLDLHEKIRKNHQTAFKRHVKNASISLDKGGSPDTLTQMDKGIEIQKKICDETDEMAKYARELVELLEERQNVIRGMFVEDEEMAS</sequence>
<reference evidence="1" key="2">
    <citation type="submission" date="2021-08" db="EMBL/GenBank/DDBJ databases">
        <authorList>
            <person name="Gostincar C."/>
            <person name="Sun X."/>
            <person name="Song Z."/>
            <person name="Gunde-Cimerman N."/>
        </authorList>
    </citation>
    <scope>NUCLEOTIDE SEQUENCE</scope>
    <source>
        <strain evidence="1">EXF-9911</strain>
    </source>
</reference>
<dbReference type="EMBL" id="JAHFXF010000240">
    <property type="protein sequence ID" value="KAG9692162.1"/>
    <property type="molecule type" value="Genomic_DNA"/>
</dbReference>
<feature type="non-terminal residue" evidence="1">
    <location>
        <position position="116"/>
    </location>
</feature>
<dbReference type="AlphaFoldDB" id="A0A9P8EJQ9"/>
<accession>A0A9P8EJQ9</accession>
<dbReference type="Proteomes" id="UP000779574">
    <property type="component" value="Unassembled WGS sequence"/>
</dbReference>
<organism evidence="1 2">
    <name type="scientific">Aureobasidium melanogenum</name>
    <name type="common">Aureobasidium pullulans var. melanogenum</name>
    <dbReference type="NCBI Taxonomy" id="46634"/>
    <lineage>
        <taxon>Eukaryota</taxon>
        <taxon>Fungi</taxon>
        <taxon>Dikarya</taxon>
        <taxon>Ascomycota</taxon>
        <taxon>Pezizomycotina</taxon>
        <taxon>Dothideomycetes</taxon>
        <taxon>Dothideomycetidae</taxon>
        <taxon>Dothideales</taxon>
        <taxon>Saccotheciaceae</taxon>
        <taxon>Aureobasidium</taxon>
    </lineage>
</organism>
<name>A0A9P8EJQ9_AURME</name>
<proteinExistence type="predicted"/>
<reference evidence="1" key="1">
    <citation type="journal article" date="2021" name="J Fungi (Basel)">
        <title>Virulence traits and population genomics of the black yeast Aureobasidium melanogenum.</title>
        <authorList>
            <person name="Cernosa A."/>
            <person name="Sun X."/>
            <person name="Gostincar C."/>
            <person name="Fang C."/>
            <person name="Gunde-Cimerman N."/>
            <person name="Song Z."/>
        </authorList>
    </citation>
    <scope>NUCLEOTIDE SEQUENCE</scope>
    <source>
        <strain evidence="1">EXF-9911</strain>
    </source>
</reference>